<comment type="caution">
    <text evidence="3">The sequence shown here is derived from an EMBL/GenBank/DDBJ whole genome shotgun (WGS) entry which is preliminary data.</text>
</comment>
<comment type="catalytic activity">
    <reaction evidence="2">
        <text>GTP + H2O = 7,8-dihydroneopterin 3'-triphosphate + formate + H(+)</text>
        <dbReference type="Rhea" id="RHEA:17473"/>
        <dbReference type="ChEBI" id="CHEBI:15377"/>
        <dbReference type="ChEBI" id="CHEBI:15378"/>
        <dbReference type="ChEBI" id="CHEBI:15740"/>
        <dbReference type="ChEBI" id="CHEBI:37565"/>
        <dbReference type="ChEBI" id="CHEBI:58462"/>
        <dbReference type="EC" id="3.5.4.16"/>
    </reaction>
</comment>
<gene>
    <name evidence="2" type="primary">folE2</name>
    <name evidence="3" type="ORF">GFER_02965</name>
</gene>
<name>A0A0C2HY47_9BACT</name>
<dbReference type="GO" id="GO:0046654">
    <property type="term" value="P:tetrahydrofolate biosynthetic process"/>
    <property type="evidence" value="ECO:0007669"/>
    <property type="project" value="UniProtKB-UniRule"/>
</dbReference>
<evidence type="ECO:0000256" key="1">
    <source>
        <dbReference type="ARBA" id="ARBA00022801"/>
    </source>
</evidence>
<dbReference type="GO" id="GO:0003934">
    <property type="term" value="F:GTP cyclohydrolase I activity"/>
    <property type="evidence" value="ECO:0007669"/>
    <property type="project" value="UniProtKB-UniRule"/>
</dbReference>
<dbReference type="Proteomes" id="UP000035068">
    <property type="component" value="Unassembled WGS sequence"/>
</dbReference>
<proteinExistence type="inferred from homology"/>
<comment type="function">
    <text evidence="2">Converts GTP to 7,8-dihydroneopterin triphosphate.</text>
</comment>
<organism evidence="3 4">
    <name type="scientific">Geoalkalibacter ferrihydriticus DSM 17813</name>
    <dbReference type="NCBI Taxonomy" id="1121915"/>
    <lineage>
        <taxon>Bacteria</taxon>
        <taxon>Pseudomonadati</taxon>
        <taxon>Thermodesulfobacteriota</taxon>
        <taxon>Desulfuromonadia</taxon>
        <taxon>Desulfuromonadales</taxon>
        <taxon>Geoalkalibacteraceae</taxon>
        <taxon>Geoalkalibacter</taxon>
    </lineage>
</organism>
<accession>A0A0C2HY47</accession>
<evidence type="ECO:0000313" key="4">
    <source>
        <dbReference type="Proteomes" id="UP000035068"/>
    </source>
</evidence>
<dbReference type="PANTHER" id="PTHR36445">
    <property type="entry name" value="GTP CYCLOHYDROLASE MPTA"/>
    <property type="match status" value="1"/>
</dbReference>
<dbReference type="AlphaFoldDB" id="A0A0C2HY47"/>
<dbReference type="Pfam" id="PF02649">
    <property type="entry name" value="GCHY-1"/>
    <property type="match status" value="1"/>
</dbReference>
<reference evidence="3 4" key="1">
    <citation type="submission" date="2014-12" db="EMBL/GenBank/DDBJ databases">
        <title>Genomes of Geoalkalibacter ferrihydriticus and Geoalkalibacter subterraneus, two haloalkaliphilic metal-reducing members of the Geobacteraceae.</title>
        <authorList>
            <person name="Badalamenti J.P."/>
            <person name="Torres C.I."/>
            <person name="Krajmalnik-Brown R."/>
            <person name="Bond D.R."/>
        </authorList>
    </citation>
    <scope>NUCLEOTIDE SEQUENCE [LARGE SCALE GENOMIC DNA]</scope>
    <source>
        <strain evidence="3 4">DSM 17813</strain>
    </source>
</reference>
<dbReference type="RefSeq" id="WP_040095905.1">
    <property type="nucleotide sequence ID" value="NZ_JWJD01000001.1"/>
</dbReference>
<dbReference type="EC" id="3.5.4.16" evidence="2"/>
<comment type="pathway">
    <text evidence="2">Cofactor biosynthesis; 7,8-dihydroneopterin triphosphate biosynthesis; 7,8-dihydroneopterin triphosphate from GTP: step 1/1.</text>
</comment>
<dbReference type="PANTHER" id="PTHR36445:SF1">
    <property type="entry name" value="GTP CYCLOHYDROLASE MPTA"/>
    <property type="match status" value="1"/>
</dbReference>
<feature type="site" description="May be catalytically important" evidence="2">
    <location>
        <position position="144"/>
    </location>
</feature>
<dbReference type="InterPro" id="IPR022838">
    <property type="entry name" value="GTP_cyclohydrolase_FolE2"/>
</dbReference>
<sequence>MRDVQKTPDTRNIAIDKVGVKNIRYPIVVMDKSKARQHTVARVNMYVDLPHHFKGTHMSRFIEVLNLYHGEISIESLDTMLREMKQRLEASRAHLELDFPYFIEKSAPVSGARSLMEYQCRMIGILGEEQDFVLGVSVPVTSLCPCSRDISARGAHNQRSLLSVQIRYQGHVWIEDLVSWLEQCASAPVYALLKREDEKAVTEQAYDNPMFVEDIVRAVTQKLSAVPEITWFQVECENFESIHNHSAYALVESHARPL</sequence>
<evidence type="ECO:0000256" key="2">
    <source>
        <dbReference type="HAMAP-Rule" id="MF_01527"/>
    </source>
</evidence>
<protein>
    <recommendedName>
        <fullName evidence="2">GTP cyclohydrolase FolE2</fullName>
        <ecNumber evidence="2">3.5.4.16</ecNumber>
    </recommendedName>
</protein>
<dbReference type="HAMAP" id="MF_01527_B">
    <property type="entry name" value="GTP_cyclohydrol_B"/>
    <property type="match status" value="1"/>
</dbReference>
<evidence type="ECO:0000313" key="3">
    <source>
        <dbReference type="EMBL" id="KIH77647.1"/>
    </source>
</evidence>
<dbReference type="NCBIfam" id="NF010200">
    <property type="entry name" value="PRK13674.1-1"/>
    <property type="match status" value="1"/>
</dbReference>
<dbReference type="UniPathway" id="UPA00848">
    <property type="reaction ID" value="UER00151"/>
</dbReference>
<dbReference type="EMBL" id="JWJD01000001">
    <property type="protein sequence ID" value="KIH77647.1"/>
    <property type="molecule type" value="Genomic_DNA"/>
</dbReference>
<dbReference type="InterPro" id="IPR003801">
    <property type="entry name" value="GTP_cyclohydrolase_FolE2/MptA"/>
</dbReference>
<dbReference type="Gene3D" id="3.10.270.10">
    <property type="entry name" value="Urate Oxidase"/>
    <property type="match status" value="1"/>
</dbReference>
<keyword evidence="1 2" id="KW-0378">Hydrolase</keyword>
<keyword evidence="4" id="KW-1185">Reference proteome</keyword>
<comment type="similarity">
    <text evidence="2">Belongs to the GTP cyclohydrolase IV family.</text>
</comment>